<comment type="caution">
    <text evidence="1">The sequence shown here is derived from an EMBL/GenBank/DDBJ whole genome shotgun (WGS) entry which is preliminary data.</text>
</comment>
<dbReference type="PANTHER" id="PTHR30015">
    <property type="entry name" value="MRR RESTRICTION SYSTEM PROTEIN"/>
    <property type="match status" value="1"/>
</dbReference>
<dbReference type="InterPro" id="IPR007560">
    <property type="entry name" value="Restrct_endonuc_IV_Mrr"/>
</dbReference>
<dbReference type="EMBL" id="JAASTX010000003">
    <property type="protein sequence ID" value="MBC1490774.1"/>
    <property type="molecule type" value="Genomic_DNA"/>
</dbReference>
<dbReference type="InterPro" id="IPR052906">
    <property type="entry name" value="Type_IV_Methyl-Rstrct_Enzyme"/>
</dbReference>
<sequence length="223" mass="25959">MKLSDFNFFKPKPNKNTELIPTKNTPLFSTEDVDLIIHPPQGINTKLNRQFTQIIAKLFKSQGYNIINIDGFEDNGGDLLLEKDSTKYAVQIKHYNPLSNTERIKPSDIQKFYATKKLTGVDRLIFLTTTYFYSHAIDKANDLGIELIDREQLFQLFAKLSPEFTAQIAYKFSIQDFPECPYCRYGRIQKLYKKTGNNKGYYYYLCSDCDEFIYPSSLKENNL</sequence>
<name>A0A7X1CAV0_9LIST</name>
<dbReference type="GO" id="GO:0015666">
    <property type="term" value="F:restriction endodeoxyribonuclease activity"/>
    <property type="evidence" value="ECO:0007669"/>
    <property type="project" value="TreeGrafter"/>
</dbReference>
<dbReference type="RefSeq" id="WP_185400344.1">
    <property type="nucleotide sequence ID" value="NZ_JAARQU010000010.1"/>
</dbReference>
<protein>
    <submittedName>
        <fullName evidence="1">Restriction endonuclease</fullName>
    </submittedName>
</protein>
<evidence type="ECO:0000313" key="1">
    <source>
        <dbReference type="EMBL" id="MBC1490774.1"/>
    </source>
</evidence>
<dbReference type="Pfam" id="PF04471">
    <property type="entry name" value="Mrr_cat"/>
    <property type="match status" value="1"/>
</dbReference>
<dbReference type="InterPro" id="IPR011856">
    <property type="entry name" value="tRNA_endonuc-like_dom_sf"/>
</dbReference>
<evidence type="ECO:0000313" key="2">
    <source>
        <dbReference type="Proteomes" id="UP000533953"/>
    </source>
</evidence>
<dbReference type="InterPro" id="IPR011335">
    <property type="entry name" value="Restrct_endonuc-II-like"/>
</dbReference>
<dbReference type="SUPFAM" id="SSF52980">
    <property type="entry name" value="Restriction endonuclease-like"/>
    <property type="match status" value="1"/>
</dbReference>
<dbReference type="PANTHER" id="PTHR30015:SF7">
    <property type="entry name" value="TYPE IV METHYL-DIRECTED RESTRICTION ENZYME ECOKMRR"/>
    <property type="match status" value="1"/>
</dbReference>
<keyword evidence="1" id="KW-0378">Hydrolase</keyword>
<dbReference type="Gene3D" id="3.40.1350.10">
    <property type="match status" value="1"/>
</dbReference>
<keyword evidence="1" id="KW-0540">Nuclease</keyword>
<gene>
    <name evidence="1" type="ORF">HCI99_02955</name>
</gene>
<organism evidence="1 2">
    <name type="scientific">Listeria booriae</name>
    <dbReference type="NCBI Taxonomy" id="1552123"/>
    <lineage>
        <taxon>Bacteria</taxon>
        <taxon>Bacillati</taxon>
        <taxon>Bacillota</taxon>
        <taxon>Bacilli</taxon>
        <taxon>Bacillales</taxon>
        <taxon>Listeriaceae</taxon>
        <taxon>Listeria</taxon>
    </lineage>
</organism>
<dbReference type="AlphaFoldDB" id="A0A7X1CAV0"/>
<proteinExistence type="predicted"/>
<reference evidence="1 2" key="1">
    <citation type="submission" date="2020-03" db="EMBL/GenBank/DDBJ databases">
        <title>Soil Listeria distribution.</title>
        <authorList>
            <person name="Liao J."/>
            <person name="Wiedmann M."/>
        </authorList>
    </citation>
    <scope>NUCLEOTIDE SEQUENCE [LARGE SCALE GENOMIC DNA]</scope>
    <source>
        <strain evidence="1 2">FSL L7-1547</strain>
    </source>
</reference>
<dbReference type="GO" id="GO:0003677">
    <property type="term" value="F:DNA binding"/>
    <property type="evidence" value="ECO:0007669"/>
    <property type="project" value="InterPro"/>
</dbReference>
<dbReference type="Proteomes" id="UP000533953">
    <property type="component" value="Unassembled WGS sequence"/>
</dbReference>
<accession>A0A7X1CAV0</accession>
<keyword evidence="1" id="KW-0255">Endonuclease</keyword>
<dbReference type="GO" id="GO:0009307">
    <property type="term" value="P:DNA restriction-modification system"/>
    <property type="evidence" value="ECO:0007669"/>
    <property type="project" value="InterPro"/>
</dbReference>